<dbReference type="Pfam" id="PF06813">
    <property type="entry name" value="Nodulin-like"/>
    <property type="match status" value="2"/>
</dbReference>
<evidence type="ECO:0000256" key="2">
    <source>
        <dbReference type="ARBA" id="ARBA00022692"/>
    </source>
</evidence>
<dbReference type="InterPro" id="IPR036259">
    <property type="entry name" value="MFS_trans_sf"/>
</dbReference>
<feature type="transmembrane region" description="Helical" evidence="6">
    <location>
        <begin position="191"/>
        <end position="209"/>
    </location>
</feature>
<comment type="similarity">
    <text evidence="5">Belongs to the major facilitator superfamily. Phosphate:H(+) symporter (TC 2.A.1.9) family.</text>
</comment>
<protein>
    <submittedName>
        <fullName evidence="9">Uncharacterized protein</fullName>
    </submittedName>
</protein>
<dbReference type="Gene3D" id="1.20.1250.20">
    <property type="entry name" value="MFS general substrate transporter like domains"/>
    <property type="match status" value="1"/>
</dbReference>
<feature type="transmembrane region" description="Helical" evidence="6">
    <location>
        <begin position="254"/>
        <end position="273"/>
    </location>
</feature>
<dbReference type="GO" id="GO:0016020">
    <property type="term" value="C:membrane"/>
    <property type="evidence" value="ECO:0007669"/>
    <property type="project" value="UniProtKB-SubCell"/>
</dbReference>
<evidence type="ECO:0000256" key="6">
    <source>
        <dbReference type="SAM" id="Phobius"/>
    </source>
</evidence>
<sequence length="620" mass="69443">MDLDYNPSRKSLIKNRWVATAASIWIQCTSGSLYTFTIYSSILKSTQGYDQSTLDTISVFKDLGANAGLLSGLLYSAAPGRPWLVHLAGALQCFAGYFLMWLTVNGTLPRPPPAVMCFYMLLAAHAMTFFNTANVVTGVHNFPNYSGTIVGIMKISKHIIQREWPMRWEEEQLWEIHVLSLTDTFEYLELLIYYTCFLGLSGAILIQVYQTIFKSKPSSYLLLLALLPTITSLLLMAFVRIFKTNEEDEKRHLNHFSFLAIVLAAYLTATIIIQHILKLKLYVRVITFVLLMLLLTSPIFIAIQAQRDKSYRLLKSLLEHNQVSDERDLLAEEGTSMGQDHGEFHEALNGTNDDALELREDLNLLKAMGTISFWLLFFTTMCAMGSGLATVNNMSQIGESLGYTTLEINTLVSLWSIWNFLGRFGAGYISDYFLHVKSCPRPLFIVMTLAAMSIGHAMIAFGFPGALYAGSILVGVCYGSQWSLMPTIASEIFGKAHLGTIFNTITIAGPVGSYILSVKVVGYIYDKEASEHGGTCIGTRCFMLAFVIMASVTVSGFLVALGLFLKTRNFYKHVVLRRLLHSLRHRVYTRKQVSVACMYPSSYRPRNLPVMGQHWGEVEL</sequence>
<comment type="caution">
    <text evidence="9">The sequence shown here is derived from an EMBL/GenBank/DDBJ whole genome shotgun (WGS) entry which is preliminary data.</text>
</comment>
<dbReference type="InterPro" id="IPR056555">
    <property type="entry name" value="NFD4_C"/>
</dbReference>
<feature type="domain" description="Nodulin-like" evidence="7">
    <location>
        <begin position="16"/>
        <end position="154"/>
    </location>
</feature>
<organism evidence="9">
    <name type="scientific">Sesamum radiatum</name>
    <name type="common">Black benniseed</name>
    <dbReference type="NCBI Taxonomy" id="300843"/>
    <lineage>
        <taxon>Eukaryota</taxon>
        <taxon>Viridiplantae</taxon>
        <taxon>Streptophyta</taxon>
        <taxon>Embryophyta</taxon>
        <taxon>Tracheophyta</taxon>
        <taxon>Spermatophyta</taxon>
        <taxon>Magnoliopsida</taxon>
        <taxon>eudicotyledons</taxon>
        <taxon>Gunneridae</taxon>
        <taxon>Pentapetalae</taxon>
        <taxon>asterids</taxon>
        <taxon>lamiids</taxon>
        <taxon>Lamiales</taxon>
        <taxon>Pedaliaceae</taxon>
        <taxon>Sesamum</taxon>
    </lineage>
</organism>
<dbReference type="PANTHER" id="PTHR21576">
    <property type="entry name" value="UNCHARACTERIZED NODULIN-LIKE PROTEIN"/>
    <property type="match status" value="1"/>
</dbReference>
<accession>A0AAW2MVA8</accession>
<feature type="transmembrane region" description="Helical" evidence="6">
    <location>
        <begin position="537"/>
        <end position="565"/>
    </location>
</feature>
<feature type="domain" description="Nodulin-like" evidence="7">
    <location>
        <begin position="195"/>
        <end position="303"/>
    </location>
</feature>
<feature type="transmembrane region" description="Helical" evidence="6">
    <location>
        <begin position="83"/>
        <end position="104"/>
    </location>
</feature>
<feature type="transmembrane region" description="Helical" evidence="6">
    <location>
        <begin position="501"/>
        <end position="525"/>
    </location>
</feature>
<dbReference type="InterPro" id="IPR010658">
    <property type="entry name" value="Nodulin-like"/>
</dbReference>
<reference evidence="9" key="2">
    <citation type="journal article" date="2024" name="Plant">
        <title>Genomic evolution and insights into agronomic trait innovations of Sesamum species.</title>
        <authorList>
            <person name="Miao H."/>
            <person name="Wang L."/>
            <person name="Qu L."/>
            <person name="Liu H."/>
            <person name="Sun Y."/>
            <person name="Le M."/>
            <person name="Wang Q."/>
            <person name="Wei S."/>
            <person name="Zheng Y."/>
            <person name="Lin W."/>
            <person name="Duan Y."/>
            <person name="Cao H."/>
            <person name="Xiong S."/>
            <person name="Wang X."/>
            <person name="Wei L."/>
            <person name="Li C."/>
            <person name="Ma Q."/>
            <person name="Ju M."/>
            <person name="Zhao R."/>
            <person name="Li G."/>
            <person name="Mu C."/>
            <person name="Tian Q."/>
            <person name="Mei H."/>
            <person name="Zhang T."/>
            <person name="Gao T."/>
            <person name="Zhang H."/>
        </authorList>
    </citation>
    <scope>NUCLEOTIDE SEQUENCE</scope>
    <source>
        <strain evidence="9">G02</strain>
    </source>
</reference>
<feature type="transmembrane region" description="Helical" evidence="6">
    <location>
        <begin position="116"/>
        <end position="136"/>
    </location>
</feature>
<dbReference type="CDD" id="cd17354">
    <property type="entry name" value="MFS_Mch1p_like"/>
    <property type="match status" value="1"/>
</dbReference>
<dbReference type="Pfam" id="PF23262">
    <property type="entry name" value="NFD4_C"/>
    <property type="match status" value="1"/>
</dbReference>
<proteinExistence type="inferred from homology"/>
<name>A0AAW2MVA8_SESRA</name>
<feature type="transmembrane region" description="Helical" evidence="6">
    <location>
        <begin position="467"/>
        <end position="489"/>
    </location>
</feature>
<evidence type="ECO:0000256" key="4">
    <source>
        <dbReference type="ARBA" id="ARBA00023136"/>
    </source>
</evidence>
<dbReference type="EMBL" id="JACGWJ010000021">
    <property type="protein sequence ID" value="KAL0335670.1"/>
    <property type="molecule type" value="Genomic_DNA"/>
</dbReference>
<feature type="transmembrane region" description="Helical" evidence="6">
    <location>
        <begin position="371"/>
        <end position="391"/>
    </location>
</feature>
<comment type="subcellular location">
    <subcellularLocation>
        <location evidence="1">Membrane</location>
        <topology evidence="1">Multi-pass membrane protein</topology>
    </subcellularLocation>
</comment>
<keyword evidence="2 6" id="KW-0812">Transmembrane</keyword>
<evidence type="ECO:0000313" key="9">
    <source>
        <dbReference type="EMBL" id="KAL0335670.1"/>
    </source>
</evidence>
<dbReference type="SUPFAM" id="SSF103473">
    <property type="entry name" value="MFS general substrate transporter"/>
    <property type="match status" value="2"/>
</dbReference>
<evidence type="ECO:0000259" key="8">
    <source>
        <dbReference type="Pfam" id="PF23262"/>
    </source>
</evidence>
<evidence type="ECO:0000256" key="3">
    <source>
        <dbReference type="ARBA" id="ARBA00022989"/>
    </source>
</evidence>
<feature type="transmembrane region" description="Helical" evidence="6">
    <location>
        <begin position="17"/>
        <end position="39"/>
    </location>
</feature>
<gene>
    <name evidence="9" type="ORF">Sradi_4778900</name>
</gene>
<feature type="transmembrane region" description="Helical" evidence="6">
    <location>
        <begin position="221"/>
        <end position="242"/>
    </location>
</feature>
<feature type="transmembrane region" description="Helical" evidence="6">
    <location>
        <begin position="285"/>
        <end position="305"/>
    </location>
</feature>
<feature type="domain" description="NFD4 C-terminal" evidence="8">
    <location>
        <begin position="368"/>
        <end position="571"/>
    </location>
</feature>
<keyword evidence="4 6" id="KW-0472">Membrane</keyword>
<evidence type="ECO:0000259" key="7">
    <source>
        <dbReference type="Pfam" id="PF06813"/>
    </source>
</evidence>
<evidence type="ECO:0000256" key="5">
    <source>
        <dbReference type="ARBA" id="ARBA00044504"/>
    </source>
</evidence>
<feature type="transmembrane region" description="Helical" evidence="6">
    <location>
        <begin position="443"/>
        <end position="461"/>
    </location>
</feature>
<evidence type="ECO:0000256" key="1">
    <source>
        <dbReference type="ARBA" id="ARBA00004141"/>
    </source>
</evidence>
<dbReference type="PANTHER" id="PTHR21576:SF165">
    <property type="entry name" value="PROTEIN NUCLEAR FUSION DEFECTIVE 4-LIKE"/>
    <property type="match status" value="1"/>
</dbReference>
<reference evidence="9" key="1">
    <citation type="submission" date="2020-06" db="EMBL/GenBank/DDBJ databases">
        <authorList>
            <person name="Li T."/>
            <person name="Hu X."/>
            <person name="Zhang T."/>
            <person name="Song X."/>
            <person name="Zhang H."/>
            <person name="Dai N."/>
            <person name="Sheng W."/>
            <person name="Hou X."/>
            <person name="Wei L."/>
        </authorList>
    </citation>
    <scope>NUCLEOTIDE SEQUENCE</scope>
    <source>
        <strain evidence="9">G02</strain>
        <tissue evidence="9">Leaf</tissue>
    </source>
</reference>
<dbReference type="AlphaFoldDB" id="A0AAW2MVA8"/>
<keyword evidence="3 6" id="KW-1133">Transmembrane helix</keyword>